<keyword evidence="3" id="KW-0731">Sigma factor</keyword>
<protein>
    <submittedName>
        <fullName evidence="9">Sigma-70 family RNA polymerase sigma factor</fullName>
    </submittedName>
</protein>
<dbReference type="PANTHER" id="PTHR43133:SF58">
    <property type="entry name" value="ECF RNA POLYMERASE SIGMA FACTOR SIGD"/>
    <property type="match status" value="1"/>
</dbReference>
<dbReference type="InterPro" id="IPR013324">
    <property type="entry name" value="RNA_pol_sigma_r3/r4-like"/>
</dbReference>
<evidence type="ECO:0000256" key="6">
    <source>
        <dbReference type="SAM" id="MobiDB-lite"/>
    </source>
</evidence>
<feature type="compositionally biased region" description="Basic and acidic residues" evidence="6">
    <location>
        <begin position="1"/>
        <end position="19"/>
    </location>
</feature>
<evidence type="ECO:0000313" key="10">
    <source>
        <dbReference type="Proteomes" id="UP000289946"/>
    </source>
</evidence>
<evidence type="ECO:0000259" key="7">
    <source>
        <dbReference type="Pfam" id="PF04542"/>
    </source>
</evidence>
<dbReference type="SUPFAM" id="SSF88659">
    <property type="entry name" value="Sigma3 and sigma4 domains of RNA polymerase sigma factors"/>
    <property type="match status" value="1"/>
</dbReference>
<keyword evidence="2" id="KW-0805">Transcription regulation</keyword>
<evidence type="ECO:0000256" key="3">
    <source>
        <dbReference type="ARBA" id="ARBA00023082"/>
    </source>
</evidence>
<dbReference type="Gene3D" id="1.10.10.10">
    <property type="entry name" value="Winged helix-like DNA-binding domain superfamily/Winged helix DNA-binding domain"/>
    <property type="match status" value="1"/>
</dbReference>
<dbReference type="InterPro" id="IPR039425">
    <property type="entry name" value="RNA_pol_sigma-70-like"/>
</dbReference>
<dbReference type="EMBL" id="RDRA01000017">
    <property type="protein sequence ID" value="RXG90405.1"/>
    <property type="molecule type" value="Genomic_DNA"/>
</dbReference>
<gene>
    <name evidence="9" type="ORF">EAS62_28250</name>
</gene>
<keyword evidence="5" id="KW-0804">Transcription</keyword>
<dbReference type="InterPro" id="IPR036388">
    <property type="entry name" value="WH-like_DNA-bd_sf"/>
</dbReference>
<evidence type="ECO:0000259" key="8">
    <source>
        <dbReference type="Pfam" id="PF08281"/>
    </source>
</evidence>
<dbReference type="PANTHER" id="PTHR43133">
    <property type="entry name" value="RNA POLYMERASE ECF-TYPE SIGMA FACTO"/>
    <property type="match status" value="1"/>
</dbReference>
<dbReference type="Proteomes" id="UP000289946">
    <property type="component" value="Unassembled WGS sequence"/>
</dbReference>
<feature type="domain" description="RNA polymerase sigma-70 region 2" evidence="7">
    <location>
        <begin position="54"/>
        <end position="119"/>
    </location>
</feature>
<feature type="region of interest" description="Disordered" evidence="6">
    <location>
        <begin position="1"/>
        <end position="25"/>
    </location>
</feature>
<organism evidence="9 10">
    <name type="scientific">Bradyrhizobium zhanjiangense</name>
    <dbReference type="NCBI Taxonomy" id="1325107"/>
    <lineage>
        <taxon>Bacteria</taxon>
        <taxon>Pseudomonadati</taxon>
        <taxon>Pseudomonadota</taxon>
        <taxon>Alphaproteobacteria</taxon>
        <taxon>Hyphomicrobiales</taxon>
        <taxon>Nitrobacteraceae</taxon>
        <taxon>Bradyrhizobium</taxon>
    </lineage>
</organism>
<feature type="domain" description="RNA polymerase sigma factor 70 region 4 type 2" evidence="8">
    <location>
        <begin position="147"/>
        <end position="199"/>
    </location>
</feature>
<keyword evidence="4" id="KW-0238">DNA-binding</keyword>
<dbReference type="NCBIfam" id="TIGR02937">
    <property type="entry name" value="sigma70-ECF"/>
    <property type="match status" value="1"/>
</dbReference>
<comment type="similarity">
    <text evidence="1">Belongs to the sigma-70 factor family. ECF subfamily.</text>
</comment>
<dbReference type="Gene3D" id="1.10.1740.10">
    <property type="match status" value="1"/>
</dbReference>
<reference evidence="9 10" key="1">
    <citation type="submission" date="2018-10" db="EMBL/GenBank/DDBJ databases">
        <title>Bradyrhizobium sp. nov., isolated from effective nodules of peanut in China.</title>
        <authorList>
            <person name="Li Y."/>
        </authorList>
    </citation>
    <scope>NUCLEOTIDE SEQUENCE [LARGE SCALE GENOMIC DNA]</scope>
    <source>
        <strain evidence="9 10">CCBAU 51781</strain>
    </source>
</reference>
<evidence type="ECO:0000256" key="2">
    <source>
        <dbReference type="ARBA" id="ARBA00023015"/>
    </source>
</evidence>
<dbReference type="RefSeq" id="WP_128931542.1">
    <property type="nucleotide sequence ID" value="NZ_CP022221.1"/>
</dbReference>
<dbReference type="Pfam" id="PF04542">
    <property type="entry name" value="Sigma70_r2"/>
    <property type="match status" value="1"/>
</dbReference>
<evidence type="ECO:0000313" key="9">
    <source>
        <dbReference type="EMBL" id="RXG90405.1"/>
    </source>
</evidence>
<keyword evidence="10" id="KW-1185">Reference proteome</keyword>
<dbReference type="InterPro" id="IPR013249">
    <property type="entry name" value="RNA_pol_sigma70_r4_t2"/>
</dbReference>
<accession>A0ABY0DE97</accession>
<evidence type="ECO:0000256" key="1">
    <source>
        <dbReference type="ARBA" id="ARBA00010641"/>
    </source>
</evidence>
<dbReference type="InterPro" id="IPR014284">
    <property type="entry name" value="RNA_pol_sigma-70_dom"/>
</dbReference>
<dbReference type="SUPFAM" id="SSF88946">
    <property type="entry name" value="Sigma2 domain of RNA polymerase sigma factors"/>
    <property type="match status" value="1"/>
</dbReference>
<dbReference type="InterPro" id="IPR013325">
    <property type="entry name" value="RNA_pol_sigma_r2"/>
</dbReference>
<proteinExistence type="inferred from homology"/>
<dbReference type="InterPro" id="IPR007627">
    <property type="entry name" value="RNA_pol_sigma70_r2"/>
</dbReference>
<evidence type="ECO:0000256" key="5">
    <source>
        <dbReference type="ARBA" id="ARBA00023163"/>
    </source>
</evidence>
<sequence length="209" mass="23707">MTHDPRSRGLRLVGKDDSGGAHPTTSVARDVDWSILMARAQEGDRAAYHRLLQEITPYLRSLAARRHRDPGDVEDSVQDVLLTVHSIRQTYDPARPFAPWLVAIANRRFIDRLRRQGRTRDREIPLTAEHETFCEPAANLEERPDQRELEGMVNNLPPAQQSAIRLLKLKELSLKEAAALSGMSVTSLKVNAHRALKSLRRMLLDRSEP</sequence>
<evidence type="ECO:0000256" key="4">
    <source>
        <dbReference type="ARBA" id="ARBA00023125"/>
    </source>
</evidence>
<comment type="caution">
    <text evidence="9">The sequence shown here is derived from an EMBL/GenBank/DDBJ whole genome shotgun (WGS) entry which is preliminary data.</text>
</comment>
<dbReference type="Pfam" id="PF08281">
    <property type="entry name" value="Sigma70_r4_2"/>
    <property type="match status" value="1"/>
</dbReference>
<name>A0ABY0DE97_9BRAD</name>